<dbReference type="SUPFAM" id="SSF54427">
    <property type="entry name" value="NTF2-like"/>
    <property type="match status" value="1"/>
</dbReference>
<accession>A0ABV9T5I3</accession>
<feature type="domain" description="DUF4440" evidence="2">
    <location>
        <begin position="31"/>
        <end position="135"/>
    </location>
</feature>
<evidence type="ECO:0000256" key="1">
    <source>
        <dbReference type="SAM" id="SignalP"/>
    </source>
</evidence>
<evidence type="ECO:0000313" key="3">
    <source>
        <dbReference type="EMBL" id="MFC4873741.1"/>
    </source>
</evidence>
<dbReference type="Pfam" id="PF14534">
    <property type="entry name" value="DUF4440"/>
    <property type="match status" value="1"/>
</dbReference>
<proteinExistence type="predicted"/>
<protein>
    <submittedName>
        <fullName evidence="3">Nuclear transport factor 2 family protein</fullName>
    </submittedName>
</protein>
<evidence type="ECO:0000259" key="2">
    <source>
        <dbReference type="Pfam" id="PF14534"/>
    </source>
</evidence>
<comment type="caution">
    <text evidence="3">The sequence shown here is derived from an EMBL/GenBank/DDBJ whole genome shotgun (WGS) entry which is preliminary data.</text>
</comment>
<gene>
    <name evidence="3" type="ORF">ACFPFU_18710</name>
</gene>
<sequence length="143" mass="15622">MIKNLIALTLFLFTCTLGMAQNKETAAVELAVSELREALISGEASRLKAITSEKLSYGHSNGLIENQEEFVEALVSGTSNFTAIELEDQTVEIIKDLAIVRHNLIGKTHNAGASPADVNLGVLTVWQKKGKNWVLVARQAFKR</sequence>
<keyword evidence="1" id="KW-0732">Signal</keyword>
<dbReference type="InterPro" id="IPR032710">
    <property type="entry name" value="NTF2-like_dom_sf"/>
</dbReference>
<name>A0ABV9T5I3_9BACT</name>
<dbReference type="EMBL" id="JBHSJJ010000012">
    <property type="protein sequence ID" value="MFC4873741.1"/>
    <property type="molecule type" value="Genomic_DNA"/>
</dbReference>
<keyword evidence="4" id="KW-1185">Reference proteome</keyword>
<dbReference type="RefSeq" id="WP_377066898.1">
    <property type="nucleotide sequence ID" value="NZ_JBHSJJ010000012.1"/>
</dbReference>
<dbReference type="Proteomes" id="UP001595818">
    <property type="component" value="Unassembled WGS sequence"/>
</dbReference>
<feature type="chain" id="PRO_5047185681" evidence="1">
    <location>
        <begin position="21"/>
        <end position="143"/>
    </location>
</feature>
<organism evidence="3 4">
    <name type="scientific">Negadavirga shengliensis</name>
    <dbReference type="NCBI Taxonomy" id="1389218"/>
    <lineage>
        <taxon>Bacteria</taxon>
        <taxon>Pseudomonadati</taxon>
        <taxon>Bacteroidota</taxon>
        <taxon>Cytophagia</taxon>
        <taxon>Cytophagales</taxon>
        <taxon>Cyclobacteriaceae</taxon>
        <taxon>Negadavirga</taxon>
    </lineage>
</organism>
<dbReference type="InterPro" id="IPR027843">
    <property type="entry name" value="DUF4440"/>
</dbReference>
<evidence type="ECO:0000313" key="4">
    <source>
        <dbReference type="Proteomes" id="UP001595818"/>
    </source>
</evidence>
<dbReference type="Gene3D" id="3.10.450.50">
    <property type="match status" value="1"/>
</dbReference>
<reference evidence="4" key="1">
    <citation type="journal article" date="2019" name="Int. J. Syst. Evol. Microbiol.">
        <title>The Global Catalogue of Microorganisms (GCM) 10K type strain sequencing project: providing services to taxonomists for standard genome sequencing and annotation.</title>
        <authorList>
            <consortium name="The Broad Institute Genomics Platform"/>
            <consortium name="The Broad Institute Genome Sequencing Center for Infectious Disease"/>
            <person name="Wu L."/>
            <person name="Ma J."/>
        </authorList>
    </citation>
    <scope>NUCLEOTIDE SEQUENCE [LARGE SCALE GENOMIC DNA]</scope>
    <source>
        <strain evidence="4">CGMCC 4.7466</strain>
    </source>
</reference>
<feature type="signal peptide" evidence="1">
    <location>
        <begin position="1"/>
        <end position="20"/>
    </location>
</feature>